<feature type="non-terminal residue" evidence="2">
    <location>
        <position position="1"/>
    </location>
</feature>
<protein>
    <submittedName>
        <fullName evidence="2">Uncharacterized protein</fullName>
    </submittedName>
</protein>
<proteinExistence type="predicted"/>
<evidence type="ECO:0000313" key="3">
    <source>
        <dbReference type="EMBL" id="GBN50810.1"/>
    </source>
</evidence>
<dbReference type="Proteomes" id="UP000499080">
    <property type="component" value="Unassembled WGS sequence"/>
</dbReference>
<gene>
    <name evidence="1" type="ORF">AVEN_120433_1</name>
    <name evidence="2" type="ORF">AVEN_184635_1</name>
    <name evidence="3" type="ORF">AVEN_217332_1</name>
</gene>
<accession>A0A4Y2PI22</accession>
<dbReference type="OrthoDB" id="616263at2759"/>
<name>A0A4Y2PI22_ARAVE</name>
<keyword evidence="4" id="KW-1185">Reference proteome</keyword>
<evidence type="ECO:0000313" key="2">
    <source>
        <dbReference type="EMBL" id="GBN50782.1"/>
    </source>
</evidence>
<evidence type="ECO:0000313" key="4">
    <source>
        <dbReference type="Proteomes" id="UP000499080"/>
    </source>
</evidence>
<dbReference type="EMBL" id="BGPR01215275">
    <property type="protein sequence ID" value="GBN50810.1"/>
    <property type="molecule type" value="Genomic_DNA"/>
</dbReference>
<reference evidence="2 4" key="1">
    <citation type="journal article" date="2019" name="Sci. Rep.">
        <title>Orb-weaving spider Araneus ventricosus genome elucidates the spidroin gene catalogue.</title>
        <authorList>
            <person name="Kono N."/>
            <person name="Nakamura H."/>
            <person name="Ohtoshi R."/>
            <person name="Moran D.A.P."/>
            <person name="Shinohara A."/>
            <person name="Yoshida Y."/>
            <person name="Fujiwara M."/>
            <person name="Mori M."/>
            <person name="Tomita M."/>
            <person name="Arakawa K."/>
        </authorList>
    </citation>
    <scope>NUCLEOTIDE SEQUENCE [LARGE SCALE GENOMIC DNA]</scope>
</reference>
<sequence>SDVKTVVENWLSGQGRDFYQSGLQKLVLSSDKCLNRLGDYVEKLSVITTHRERYQRKVAQDCLRGISIVHELFGKHPRTSSSQEHLRSVTDMGSRDDAVNLLLHRRDPSL</sequence>
<organism evidence="2 4">
    <name type="scientific">Araneus ventricosus</name>
    <name type="common">Orbweaver spider</name>
    <name type="synonym">Epeira ventricosa</name>
    <dbReference type="NCBI Taxonomy" id="182803"/>
    <lineage>
        <taxon>Eukaryota</taxon>
        <taxon>Metazoa</taxon>
        <taxon>Ecdysozoa</taxon>
        <taxon>Arthropoda</taxon>
        <taxon>Chelicerata</taxon>
        <taxon>Arachnida</taxon>
        <taxon>Araneae</taxon>
        <taxon>Araneomorphae</taxon>
        <taxon>Entelegynae</taxon>
        <taxon>Araneoidea</taxon>
        <taxon>Araneidae</taxon>
        <taxon>Araneus</taxon>
    </lineage>
</organism>
<comment type="caution">
    <text evidence="2">The sequence shown here is derived from an EMBL/GenBank/DDBJ whole genome shotgun (WGS) entry which is preliminary data.</text>
</comment>
<feature type="non-terminal residue" evidence="2">
    <location>
        <position position="110"/>
    </location>
</feature>
<dbReference type="AlphaFoldDB" id="A0A4Y2PI22"/>
<dbReference type="EMBL" id="BGPR01215247">
    <property type="protein sequence ID" value="GBN50741.1"/>
    <property type="molecule type" value="Genomic_DNA"/>
</dbReference>
<dbReference type="EMBL" id="BGPR01215263">
    <property type="protein sequence ID" value="GBN50782.1"/>
    <property type="molecule type" value="Genomic_DNA"/>
</dbReference>
<evidence type="ECO:0000313" key="1">
    <source>
        <dbReference type="EMBL" id="GBN50741.1"/>
    </source>
</evidence>